<evidence type="ECO:0000313" key="9">
    <source>
        <dbReference type="Proteomes" id="UP000504627"/>
    </source>
</evidence>
<comment type="subcellular location">
    <subcellularLocation>
        <location evidence="1">Membrane</location>
        <topology evidence="1">Multi-pass membrane protein</topology>
    </subcellularLocation>
</comment>
<evidence type="ECO:0000256" key="4">
    <source>
        <dbReference type="ARBA" id="ARBA00023136"/>
    </source>
</evidence>
<keyword evidence="3 7" id="KW-1133">Transmembrane helix</keyword>
<keyword evidence="5" id="KW-0325">Glycoprotein</keyword>
<feature type="compositionally biased region" description="Low complexity" evidence="6">
    <location>
        <begin position="84"/>
        <end position="127"/>
    </location>
</feature>
<keyword evidence="4 7" id="KW-0472">Membrane</keyword>
<feature type="compositionally biased region" description="Polar residues" evidence="6">
    <location>
        <begin position="806"/>
        <end position="820"/>
    </location>
</feature>
<feature type="compositionally biased region" description="Basic residues" evidence="6">
    <location>
        <begin position="951"/>
        <end position="961"/>
    </location>
</feature>
<feature type="transmembrane region" description="Helical" evidence="7">
    <location>
        <begin position="1089"/>
        <end position="1109"/>
    </location>
</feature>
<keyword evidence="2 7" id="KW-0812">Transmembrane</keyword>
<feature type="compositionally biased region" description="Basic and acidic residues" evidence="6">
    <location>
        <begin position="983"/>
        <end position="992"/>
    </location>
</feature>
<keyword evidence="9" id="KW-1185">Reference proteome</keyword>
<dbReference type="CTD" id="57157"/>
<dbReference type="Pfam" id="PF12129">
    <property type="entry name" value="PHTF1-2_N"/>
    <property type="match status" value="1"/>
</dbReference>
<evidence type="ECO:0000256" key="2">
    <source>
        <dbReference type="ARBA" id="ARBA00022692"/>
    </source>
</evidence>
<evidence type="ECO:0000256" key="5">
    <source>
        <dbReference type="ARBA" id="ARBA00023180"/>
    </source>
</evidence>
<feature type="compositionally biased region" description="Basic and acidic residues" evidence="6">
    <location>
        <begin position="202"/>
        <end position="214"/>
    </location>
</feature>
<dbReference type="GeneID" id="113992579"/>
<dbReference type="GO" id="GO:0016020">
    <property type="term" value="C:membrane"/>
    <property type="evidence" value="ECO:0007669"/>
    <property type="project" value="UniProtKB-SubCell"/>
</dbReference>
<gene>
    <name evidence="10" type="primary">PHTF2</name>
</gene>
<feature type="domain" description="PHTF1/2 N-terminal" evidence="8">
    <location>
        <begin position="639"/>
        <end position="777"/>
    </location>
</feature>
<name>A0A6J2HE42_9PASS</name>
<feature type="transmembrane region" description="Helical" evidence="7">
    <location>
        <begin position="723"/>
        <end position="743"/>
    </location>
</feature>
<dbReference type="InParanoid" id="A0A6J2HE42"/>
<feature type="compositionally biased region" description="Gly residues" evidence="6">
    <location>
        <begin position="56"/>
        <end position="65"/>
    </location>
</feature>
<evidence type="ECO:0000256" key="7">
    <source>
        <dbReference type="SAM" id="Phobius"/>
    </source>
</evidence>
<proteinExistence type="predicted"/>
<accession>A0A6J2HE42</accession>
<protein>
    <submittedName>
        <fullName evidence="10">Protein PHTF2 isoform X3</fullName>
    </submittedName>
</protein>
<dbReference type="FunCoup" id="A0A6J2HE42">
    <property type="interactions" value="623"/>
</dbReference>
<feature type="compositionally biased region" description="Basic and acidic residues" evidence="6">
    <location>
        <begin position="222"/>
        <end position="232"/>
    </location>
</feature>
<sequence length="1377" mass="154377">MAEPPSPGRGAAPPEQEPLGARAAPDAKGSRGSQPAAKKVKGAEERSLKGAKRVNGEGGGSGGGSAKQPLPAVVPSYGGPAPWGFAALPSGPSAGAGGFAFPAPLPRKLLPPAVLLPPSASPSSSHPQHQHRHHRHRLALAAEPGGGGSGGSAKPKRPKEKRDKERRKHGALPVVAAAAGDGGGGLSREENGEVKLLFPKAQIKDKVKEREKKQKEKKKHKIMNEIKKENGEIKLLQKGGKEKPKTNAEELQIKKVKKKKKKKHKENEKRKRPKMYSKSIQTICSGLVSDIEDQETKGIIDDHLKDFSGKNMDPKKDCESKIPENSEFPFVSLKEPRVQNKLKRLDTLEFKQLIHIEHQPNGGASVIHAYSNELSHLSPVEMERFAEEFVGLVFSENENCAAYYVMGIVHGAATYLPDFLDYFSFNFPNSPVKMEILGKKDIETTTMSNFHAQVKRTYSHGTYRAGPMRQISLVGAVDEEVGDYFPEFLDMLEESPFLKCTLPWGTLSSLKLESRKDSDDGPIMWVRPGEQMIPVADMPKSPFKRKRTTNEIKNLQYLPRTSEPREMLFEDRTRAHADHIGQGFERQTTAAVGVLKAVHCGEWSEQPRITKDVICFHAEDFLEVVQRMQLDLHEPPLSQIGAYDQQIWEKSVEQREIKGLRNKPKKTGHVKPDLIDVDLVRGSAFAKAKPESPWTSLTRKGIVRVVFFPFFYRWWLQVTSRVIFFWLLVLYLLQVAAVVLFYAAQSPHNIPLTEVIGPIWLMLLLGTVHCQIVSTRTPKPPPSTGGKRRRKLRKAAHLEVHREGDGSSTTDNTQEGTVQSYGTSTSCSIGAVFRDIWHAAFFLSGSKKAKNSIDKSTETDNGYVSLDGKKTGKGSEECVQAHERRCEVIRPEETGWSTSTAREVFSNHSHHKDTHRIVTNLSDEVSSEEGPETGYSLRRNVERTSSDCTLRNRKSHHYKKHYPLEDTPKSGTSCSSRCSSSRQDSESARPESETEDVLWEDLLHCAECHSSCTSETDVESPQVNPCVKKEYRDDPFHQSHLPWIHTLNPGLEKISAIVWEGNDCKKADMSVLEISGMIMNRVNSYIPGIGYQIFGNVISLILGLMPFVFRLSQAKDLEQLATHSATELCMTAFGSDGDILVLSMVIISFVVRVSLVWIFFFLLCVAERTYKQRLLFAKLFGHLTSARRARKSEVPHFRLKKVQNIKMWLSLRSYLKRRGPQRSVDVIVSSAFLLTISVVFICCAQLLHMHEIFLDCHYNWELVIWCISLTLFLLRFVTLGSETSKKYSNTSILLTEQINLYLKMEKKPNKKEELTLVNNVLKLATKLLKELDSPFRLYGLTMNPLLYNITQVVILSAVSGVISDLLGFNLKLWKIKS</sequence>
<dbReference type="PANTHER" id="PTHR12680">
    <property type="entry name" value="PUTATIVE HOMEODOMAIN TRANSCRIPTION FACTOR PHTF"/>
    <property type="match status" value="1"/>
</dbReference>
<feature type="transmembrane region" description="Helical" evidence="7">
    <location>
        <begin position="1226"/>
        <end position="1247"/>
    </location>
</feature>
<feature type="region of interest" description="Disordered" evidence="6">
    <location>
        <begin position="1"/>
        <end position="276"/>
    </location>
</feature>
<dbReference type="PANTHER" id="PTHR12680:SF2">
    <property type="entry name" value="PROTEIN PHTF2"/>
    <property type="match status" value="1"/>
</dbReference>
<dbReference type="Proteomes" id="UP000504627">
    <property type="component" value="Unplaced"/>
</dbReference>
<evidence type="ECO:0000256" key="1">
    <source>
        <dbReference type="ARBA" id="ARBA00004141"/>
    </source>
</evidence>
<feature type="region of interest" description="Disordered" evidence="6">
    <location>
        <begin position="905"/>
        <end position="993"/>
    </location>
</feature>
<feature type="compositionally biased region" description="Basic and acidic residues" evidence="6">
    <location>
        <begin position="239"/>
        <end position="253"/>
    </location>
</feature>
<evidence type="ECO:0000259" key="8">
    <source>
        <dbReference type="Pfam" id="PF12129"/>
    </source>
</evidence>
<feature type="compositionally biased region" description="Basic residues" evidence="6">
    <location>
        <begin position="786"/>
        <end position="795"/>
    </location>
</feature>
<feature type="region of interest" description="Disordered" evidence="6">
    <location>
        <begin position="851"/>
        <end position="875"/>
    </location>
</feature>
<dbReference type="RefSeq" id="XP_027585827.1">
    <property type="nucleotide sequence ID" value="XM_027730026.2"/>
</dbReference>
<organism evidence="9 10">
    <name type="scientific">Pipra filicauda</name>
    <name type="common">Wire-tailed manakin</name>
    <dbReference type="NCBI Taxonomy" id="649802"/>
    <lineage>
        <taxon>Eukaryota</taxon>
        <taxon>Metazoa</taxon>
        <taxon>Chordata</taxon>
        <taxon>Craniata</taxon>
        <taxon>Vertebrata</taxon>
        <taxon>Euteleostomi</taxon>
        <taxon>Archelosauria</taxon>
        <taxon>Archosauria</taxon>
        <taxon>Dinosauria</taxon>
        <taxon>Saurischia</taxon>
        <taxon>Theropoda</taxon>
        <taxon>Coelurosauria</taxon>
        <taxon>Aves</taxon>
        <taxon>Neognathae</taxon>
        <taxon>Neoaves</taxon>
        <taxon>Telluraves</taxon>
        <taxon>Australaves</taxon>
        <taxon>Passeriformes</taxon>
        <taxon>Pipridae</taxon>
        <taxon>Pipra</taxon>
    </lineage>
</organism>
<evidence type="ECO:0000256" key="6">
    <source>
        <dbReference type="SAM" id="MobiDB-lite"/>
    </source>
</evidence>
<dbReference type="InterPro" id="IPR021980">
    <property type="entry name" value="PHTF1/2_N"/>
</dbReference>
<feature type="transmembrane region" description="Helical" evidence="7">
    <location>
        <begin position="1139"/>
        <end position="1165"/>
    </location>
</feature>
<dbReference type="GO" id="GO:0005783">
    <property type="term" value="C:endoplasmic reticulum"/>
    <property type="evidence" value="ECO:0007669"/>
    <property type="project" value="InterPro"/>
</dbReference>
<feature type="transmembrane region" description="Helical" evidence="7">
    <location>
        <begin position="1345"/>
        <end position="1368"/>
    </location>
</feature>
<evidence type="ECO:0000313" key="10">
    <source>
        <dbReference type="RefSeq" id="XP_027585827.1"/>
    </source>
</evidence>
<reference evidence="10" key="1">
    <citation type="submission" date="2025-08" db="UniProtKB">
        <authorList>
            <consortium name="RefSeq"/>
        </authorList>
    </citation>
    <scope>IDENTIFICATION</scope>
    <source>
        <tissue evidence="10">Muscle</tissue>
    </source>
</reference>
<evidence type="ECO:0000256" key="3">
    <source>
        <dbReference type="ARBA" id="ARBA00022989"/>
    </source>
</evidence>
<feature type="compositionally biased region" description="Basic residues" evidence="6">
    <location>
        <begin position="254"/>
        <end position="275"/>
    </location>
</feature>
<feature type="compositionally biased region" description="Basic residues" evidence="6">
    <location>
        <begin position="154"/>
        <end position="170"/>
    </location>
</feature>
<feature type="compositionally biased region" description="Basic and acidic residues" evidence="6">
    <location>
        <begin position="796"/>
        <end position="805"/>
    </location>
</feature>
<dbReference type="InterPro" id="IPR039775">
    <property type="entry name" value="PHTF1/2"/>
</dbReference>
<feature type="compositionally biased region" description="Low complexity" evidence="6">
    <location>
        <begin position="970"/>
        <end position="982"/>
    </location>
</feature>
<feature type="compositionally biased region" description="Basic residues" evidence="6">
    <location>
        <begin position="128"/>
        <end position="138"/>
    </location>
</feature>
<feature type="transmembrane region" description="Helical" evidence="7">
    <location>
        <begin position="1259"/>
        <end position="1277"/>
    </location>
</feature>
<feature type="region of interest" description="Disordered" evidence="6">
    <location>
        <begin position="775"/>
        <end position="820"/>
    </location>
</feature>